<evidence type="ECO:0000313" key="1">
    <source>
        <dbReference type="EMBL" id="MEF2964398.1"/>
    </source>
</evidence>
<proteinExistence type="predicted"/>
<dbReference type="EMBL" id="JAZHPZ010000001">
    <property type="protein sequence ID" value="MEF2964398.1"/>
    <property type="molecule type" value="Genomic_DNA"/>
</dbReference>
<organism evidence="1 2">
    <name type="scientific">Paenibacillus haidiansis</name>
    <dbReference type="NCBI Taxonomy" id="1574488"/>
    <lineage>
        <taxon>Bacteria</taxon>
        <taxon>Bacillati</taxon>
        <taxon>Bacillota</taxon>
        <taxon>Bacilli</taxon>
        <taxon>Bacillales</taxon>
        <taxon>Paenibacillaceae</taxon>
        <taxon>Paenibacillus</taxon>
    </lineage>
</organism>
<protein>
    <submittedName>
        <fullName evidence="1">DUF2953 domain-containing protein</fullName>
    </submittedName>
</protein>
<dbReference type="RefSeq" id="WP_331844634.1">
    <property type="nucleotide sequence ID" value="NZ_JAZHPZ010000001.1"/>
</dbReference>
<keyword evidence="2" id="KW-1185">Reference proteome</keyword>
<dbReference type="Proteomes" id="UP001306950">
    <property type="component" value="Unassembled WGS sequence"/>
</dbReference>
<sequence length="230" mass="26183">MWIWLGGSILILLLLLVLLSILFSKITFHLKAKKENKDETILLDVTLLFGLITFHYRIPAIGLRNLQEGLWVEKESSDNLIEKHTSAGEQEINKEILDRWAEEFRELVQATAGLKAWLKRTLRRVDFRSLEWSTNVALDDAAHTATLAGALWAVKTTLVGWLSYHISLLQRPKLFVVPVFGSPPSFATELTCVAEMRLVHALYAGLVLVTRVLRIKGGVRKWLDIVFKKQ</sequence>
<dbReference type="Pfam" id="PF11167">
    <property type="entry name" value="DUF2953"/>
    <property type="match status" value="1"/>
</dbReference>
<name>A0ABU7VM78_9BACL</name>
<accession>A0ABU7VM78</accession>
<dbReference type="InterPro" id="IPR021338">
    <property type="entry name" value="DUF2953"/>
</dbReference>
<gene>
    <name evidence="1" type="ORF">V3851_01035</name>
</gene>
<reference evidence="1 2" key="1">
    <citation type="submission" date="2024-02" db="EMBL/GenBank/DDBJ databases">
        <title>A nitrogen-fixing paenibacillus bacterium.</title>
        <authorList>
            <person name="Zhang W.L."/>
            <person name="Chen S.F."/>
        </authorList>
    </citation>
    <scope>NUCLEOTIDE SEQUENCE [LARGE SCALE GENOMIC DNA]</scope>
    <source>
        <strain evidence="1 2">M1</strain>
    </source>
</reference>
<evidence type="ECO:0000313" key="2">
    <source>
        <dbReference type="Proteomes" id="UP001306950"/>
    </source>
</evidence>
<comment type="caution">
    <text evidence="1">The sequence shown here is derived from an EMBL/GenBank/DDBJ whole genome shotgun (WGS) entry which is preliminary data.</text>
</comment>